<feature type="transmembrane region" description="Helical" evidence="5">
    <location>
        <begin position="399"/>
        <end position="421"/>
    </location>
</feature>
<keyword evidence="5" id="KW-1003">Cell membrane</keyword>
<keyword evidence="4 5" id="KW-0472">Membrane</keyword>
<dbReference type="GO" id="GO:0012505">
    <property type="term" value="C:endomembrane system"/>
    <property type="evidence" value="ECO:0007669"/>
    <property type="project" value="UniProtKB-SubCell"/>
</dbReference>
<comment type="similarity">
    <text evidence="5">Belongs to the complex I subunit 2 family.</text>
</comment>
<dbReference type="PANTHER" id="PTHR22773">
    <property type="entry name" value="NADH DEHYDROGENASE"/>
    <property type="match status" value="1"/>
</dbReference>
<feature type="transmembrane region" description="Helical" evidence="5">
    <location>
        <begin position="6"/>
        <end position="29"/>
    </location>
</feature>
<dbReference type="InterPro" id="IPR010096">
    <property type="entry name" value="NADH-Q_OxRdtase_suN/2"/>
</dbReference>
<comment type="subunit">
    <text evidence="5">NDH-1 is composed of 14 different subunits. Subunits NuoA, H, J, K, L, M, N constitute the membrane sector of the complex.</text>
</comment>
<evidence type="ECO:0000313" key="9">
    <source>
        <dbReference type="Proteomes" id="UP000371041"/>
    </source>
</evidence>
<dbReference type="GO" id="GO:0005886">
    <property type="term" value="C:plasma membrane"/>
    <property type="evidence" value="ECO:0007669"/>
    <property type="project" value="UniProtKB-SubCell"/>
</dbReference>
<keyword evidence="9" id="KW-1185">Reference proteome</keyword>
<feature type="transmembrane region" description="Helical" evidence="5">
    <location>
        <begin position="130"/>
        <end position="147"/>
    </location>
</feature>
<dbReference type="GO" id="GO:0042773">
    <property type="term" value="P:ATP synthesis coupled electron transport"/>
    <property type="evidence" value="ECO:0007669"/>
    <property type="project" value="InterPro"/>
</dbReference>
<feature type="transmembrane region" description="Helical" evidence="5">
    <location>
        <begin position="77"/>
        <end position="94"/>
    </location>
</feature>
<feature type="transmembrane region" description="Helical" evidence="5">
    <location>
        <begin position="106"/>
        <end position="124"/>
    </location>
</feature>
<feature type="transmembrane region" description="Helical" evidence="5">
    <location>
        <begin position="442"/>
        <end position="468"/>
    </location>
</feature>
<evidence type="ECO:0000256" key="4">
    <source>
        <dbReference type="ARBA" id="ARBA00023136"/>
    </source>
</evidence>
<sequence>MNMNENPAALIPELALVAGAVLGLLLGSWLPRHRQWWVRVLATIACAVGLAATAVAMRAVPETVFGGSFAVDTATNAVRFIVLAATLLVLCLSIDTVDSHHRETEFYVLVQLGALGTIMLVGALDLLLLVAAYLLASLPLYALAGFAKNARGTEASLKYYLMGALFGVFMLTGVTVLYGAGGATDYATLARTLPGASHAAVAIGVLAVLAGLLFKIGGVPAHFWVPDVTEGATTPVAAFVTTVPKIGALAAAYRLVAEALPAVSLDWPLLIAILATPSMTLGNLAAFFQDNVRRLLAYSTISQVGYVLMAVAVATRSDLALPALLFYLAAYAVTNLGAFAVVAELPHALRITDYRGLARRHPGLAAVLIVCLLGLVGTPPTAVFLGKLEVFAASIDGDLTWLAVIAVVNTVASLFYYLRWIASTFLAAPDREQNALVPAGRFAALGAYTAGIASLALGVAGGLVLPLISGSLLP</sequence>
<evidence type="ECO:0000256" key="1">
    <source>
        <dbReference type="ARBA" id="ARBA00004127"/>
    </source>
</evidence>
<gene>
    <name evidence="5 8" type="primary">nuoN</name>
    <name evidence="8" type="ORF">GIY23_12370</name>
</gene>
<reference evidence="9" key="1">
    <citation type="submission" date="2019-11" db="EMBL/GenBank/DDBJ databases">
        <title>The complete genome sequence of Saccharopolyspora sp. E2A.</title>
        <authorList>
            <person name="Zhang G."/>
        </authorList>
    </citation>
    <scope>NUCLEOTIDE SEQUENCE [LARGE SCALE GENOMIC DNA]</scope>
    <source>
        <strain evidence="9">E2A</strain>
    </source>
</reference>
<evidence type="ECO:0000259" key="7">
    <source>
        <dbReference type="Pfam" id="PF00361"/>
    </source>
</evidence>
<keyword evidence="5" id="KW-0874">Quinone</keyword>
<dbReference type="HAMAP" id="MF_00445">
    <property type="entry name" value="NDH1_NuoN_1"/>
    <property type="match status" value="1"/>
</dbReference>
<evidence type="ECO:0000256" key="2">
    <source>
        <dbReference type="ARBA" id="ARBA00022692"/>
    </source>
</evidence>
<feature type="transmembrane region" description="Helical" evidence="5">
    <location>
        <begin position="159"/>
        <end position="180"/>
    </location>
</feature>
<keyword evidence="5" id="KW-0520">NAD</keyword>
<feature type="transmembrane region" description="Helical" evidence="5">
    <location>
        <begin position="295"/>
        <end position="314"/>
    </location>
</feature>
<dbReference type="EMBL" id="CP045929">
    <property type="protein sequence ID" value="QGK70213.1"/>
    <property type="molecule type" value="Genomic_DNA"/>
</dbReference>
<feature type="transmembrane region" description="Helical" evidence="5">
    <location>
        <begin position="200"/>
        <end position="224"/>
    </location>
</feature>
<dbReference type="EC" id="7.1.1.-" evidence="5"/>
<feature type="transmembrane region" description="Helical" evidence="5">
    <location>
        <begin position="36"/>
        <end position="57"/>
    </location>
</feature>
<dbReference type="GO" id="GO:0008137">
    <property type="term" value="F:NADH dehydrogenase (ubiquinone) activity"/>
    <property type="evidence" value="ECO:0007669"/>
    <property type="project" value="InterPro"/>
</dbReference>
<dbReference type="Proteomes" id="UP000371041">
    <property type="component" value="Chromosome"/>
</dbReference>
<protein>
    <recommendedName>
        <fullName evidence="5">NADH-quinone oxidoreductase subunit N</fullName>
        <ecNumber evidence="5">7.1.1.-</ecNumber>
    </recommendedName>
    <alternativeName>
        <fullName evidence="5">NADH dehydrogenase I subunit N</fullName>
    </alternativeName>
    <alternativeName>
        <fullName evidence="5">NDH-1 subunit N</fullName>
    </alternativeName>
</protein>
<feature type="transmembrane region" description="Helical" evidence="5">
    <location>
        <begin position="267"/>
        <end position="288"/>
    </location>
</feature>
<keyword evidence="2 5" id="KW-0812">Transmembrane</keyword>
<proteinExistence type="inferred from homology"/>
<comment type="catalytic activity">
    <reaction evidence="5">
        <text>a quinone + NADH + 5 H(+)(in) = a quinol + NAD(+) + 4 H(+)(out)</text>
        <dbReference type="Rhea" id="RHEA:57888"/>
        <dbReference type="ChEBI" id="CHEBI:15378"/>
        <dbReference type="ChEBI" id="CHEBI:24646"/>
        <dbReference type="ChEBI" id="CHEBI:57540"/>
        <dbReference type="ChEBI" id="CHEBI:57945"/>
        <dbReference type="ChEBI" id="CHEBI:132124"/>
    </reaction>
</comment>
<dbReference type="InterPro" id="IPR001750">
    <property type="entry name" value="ND/Mrp_TM"/>
</dbReference>
<dbReference type="NCBIfam" id="TIGR01770">
    <property type="entry name" value="NDH_I_N"/>
    <property type="match status" value="1"/>
</dbReference>
<evidence type="ECO:0000313" key="8">
    <source>
        <dbReference type="EMBL" id="QGK70213.1"/>
    </source>
</evidence>
<dbReference type="RefSeq" id="WP_154076797.1">
    <property type="nucleotide sequence ID" value="NZ_CP045929.1"/>
</dbReference>
<dbReference type="Pfam" id="PF00361">
    <property type="entry name" value="Proton_antipo_M"/>
    <property type="match status" value="1"/>
</dbReference>
<evidence type="ECO:0000256" key="6">
    <source>
        <dbReference type="RuleBase" id="RU000320"/>
    </source>
</evidence>
<keyword evidence="5" id="KW-0813">Transport</keyword>
<evidence type="ECO:0000256" key="3">
    <source>
        <dbReference type="ARBA" id="ARBA00022989"/>
    </source>
</evidence>
<evidence type="ECO:0000256" key="5">
    <source>
        <dbReference type="HAMAP-Rule" id="MF_00445"/>
    </source>
</evidence>
<feature type="transmembrane region" description="Helical" evidence="5">
    <location>
        <begin position="320"/>
        <end position="343"/>
    </location>
</feature>
<comment type="subcellular location">
    <subcellularLocation>
        <location evidence="5">Cell membrane</location>
        <topology evidence="5">Multi-pass membrane protein</topology>
    </subcellularLocation>
    <subcellularLocation>
        <location evidence="1">Endomembrane system</location>
        <topology evidence="1">Multi-pass membrane protein</topology>
    </subcellularLocation>
    <subcellularLocation>
        <location evidence="6">Membrane</location>
        <topology evidence="6">Multi-pass membrane protein</topology>
    </subcellularLocation>
</comment>
<dbReference type="GO" id="GO:0048038">
    <property type="term" value="F:quinone binding"/>
    <property type="evidence" value="ECO:0007669"/>
    <property type="project" value="UniProtKB-KW"/>
</dbReference>
<dbReference type="KEGG" id="sace:GIY23_12370"/>
<accession>A0A5Q3Q798</accession>
<dbReference type="GO" id="GO:0050136">
    <property type="term" value="F:NADH dehydrogenase (quinone) (non-electrogenic) activity"/>
    <property type="evidence" value="ECO:0007669"/>
    <property type="project" value="UniProtKB-UniRule"/>
</dbReference>
<comment type="function">
    <text evidence="5">NDH-1 shuttles electrons from NADH, via FMN and iron-sulfur (Fe-S) centers, to quinones in the respiratory chain. The immediate electron acceptor for the enzyme in this species is believed to be a menaquinone. Couples the redox reaction to proton translocation (for every two electrons transferred, four hydrogen ions are translocated across the cytoplasmic membrane), and thus conserves the redox energy in a proton gradient.</text>
</comment>
<feature type="transmembrane region" description="Helical" evidence="5">
    <location>
        <begin position="364"/>
        <end position="387"/>
    </location>
</feature>
<keyword evidence="5" id="KW-1278">Translocase</keyword>
<feature type="transmembrane region" description="Helical" evidence="5">
    <location>
        <begin position="236"/>
        <end position="255"/>
    </location>
</feature>
<feature type="domain" description="NADH:quinone oxidoreductase/Mrp antiporter transmembrane" evidence="7">
    <location>
        <begin position="123"/>
        <end position="411"/>
    </location>
</feature>
<organism evidence="8 9">
    <name type="scientific">Allosaccharopolyspora coralli</name>
    <dbReference type="NCBI Taxonomy" id="2665642"/>
    <lineage>
        <taxon>Bacteria</taxon>
        <taxon>Bacillati</taxon>
        <taxon>Actinomycetota</taxon>
        <taxon>Actinomycetes</taxon>
        <taxon>Pseudonocardiales</taxon>
        <taxon>Pseudonocardiaceae</taxon>
        <taxon>Allosaccharopolyspora</taxon>
    </lineage>
</organism>
<dbReference type="AlphaFoldDB" id="A0A5Q3Q798"/>
<keyword evidence="3 5" id="KW-1133">Transmembrane helix</keyword>
<name>A0A5Q3Q798_9PSEU</name>
<dbReference type="PRINTS" id="PR01434">
    <property type="entry name" value="NADHDHGNASE5"/>
</dbReference>